<organism evidence="2 3">
    <name type="scientific">Arthrobacter silviterrae</name>
    <dbReference type="NCBI Taxonomy" id="2026658"/>
    <lineage>
        <taxon>Bacteria</taxon>
        <taxon>Bacillati</taxon>
        <taxon>Actinomycetota</taxon>
        <taxon>Actinomycetes</taxon>
        <taxon>Micrococcales</taxon>
        <taxon>Micrococcaceae</taxon>
        <taxon>Arthrobacter</taxon>
    </lineage>
</organism>
<sequence length="877" mass="91912">MKAGATSAQATLAPACLPATAQPTNGFPGTTVLADNFESGTLSQWKVWAAGTGTAAVVTNAHVTGACSARLHEDALAGSLSNLTKAIPAGLGDVYADGYFDVATAGVTGAANSYLRFYIGTTRVASVYRNVNDGSLYLETLSSAGTWTRTRLTSTAVSMWRWHHIQMHVLPNGAATTVQVWLDGTSVYSNSHVNGRTGNISSVSTGNEFTIQRGDLYLDNLIIKAQALVAPAPACLPATAQPTNSFPGTTVLADNFESGTLSQWKVWAAGTGTAAVVTNAHVTGACSARLHEDALAGSLSNLTKAIPAGLGDVYADGYFDVATAGVTGAANSYLRFYIGTTRVASVYRNVNDGSLYLETLSSAGTWTRTRLTSTAVSMWRWHHIQMHVLPNGAATTVQVWLDGTSVYSNSHVNGRTGNISSVSTGNEFTIQRGDLYLDNLIIKAQPTPPPTCQPLTAAPSTTFPGTTVVADNFESGVLSNWAVNTGGDGTAAVVNTAAVTGACSTHLHASTAAGSIATLTKTIPAGLGDVYADGSLDVAGLSTQGGANSYFRFYSGTTRVAAIYRNVADGSLWLETLSPTNVWTRTKLTGTPVSLWRWHHLQMHVLPNGAATTVQVWLDGTSVFSSSTVNGRIGDITSVATGNEFAGQQGDLYLDNVIIKAQPVANCAAAVLPTNSFPGTTVVADNFECGNLNKWTLQLGGDATATVQQTTVHTGLSAASLVTTTNNLSRANLSHAIPAASTDVYADGWFNITAIGPVGNDVPYFRFWTGSTRFADIYRYNSTGQLWLRVLSPAGTDIYAQLTTSSISLSAWHHVQMRVAAAGPTTTIQVWLDGVQVYNSAAVNTSATSTTSVMMGSEHYPQPASINIDDVIIKAVP</sequence>
<accession>A0ABX0DDM3</accession>
<keyword evidence="3" id="KW-1185">Reference proteome</keyword>
<dbReference type="EMBL" id="JAAKZI010000011">
    <property type="protein sequence ID" value="NGN83469.1"/>
    <property type="molecule type" value="Genomic_DNA"/>
</dbReference>
<evidence type="ECO:0000313" key="2">
    <source>
        <dbReference type="EMBL" id="NGN83469.1"/>
    </source>
</evidence>
<feature type="chain" id="PRO_5045066834" description="LamG domain-containing protein" evidence="1">
    <location>
        <begin position="22"/>
        <end position="877"/>
    </location>
</feature>
<dbReference type="SUPFAM" id="SSF49899">
    <property type="entry name" value="Concanavalin A-like lectins/glucanases"/>
    <property type="match status" value="1"/>
</dbReference>
<proteinExistence type="predicted"/>
<dbReference type="InterPro" id="IPR013320">
    <property type="entry name" value="ConA-like_dom_sf"/>
</dbReference>
<dbReference type="RefSeq" id="WP_165181569.1">
    <property type="nucleotide sequence ID" value="NZ_JAAKZI010000011.1"/>
</dbReference>
<name>A0ABX0DDM3_9MICC</name>
<protein>
    <recommendedName>
        <fullName evidence="4">LamG domain-containing protein</fullName>
    </recommendedName>
</protein>
<dbReference type="Proteomes" id="UP000479226">
    <property type="component" value="Unassembled WGS sequence"/>
</dbReference>
<evidence type="ECO:0000256" key="1">
    <source>
        <dbReference type="SAM" id="SignalP"/>
    </source>
</evidence>
<comment type="caution">
    <text evidence="2">The sequence shown here is derived from an EMBL/GenBank/DDBJ whole genome shotgun (WGS) entry which is preliminary data.</text>
</comment>
<feature type="signal peptide" evidence="1">
    <location>
        <begin position="1"/>
        <end position="21"/>
    </location>
</feature>
<evidence type="ECO:0000313" key="3">
    <source>
        <dbReference type="Proteomes" id="UP000479226"/>
    </source>
</evidence>
<gene>
    <name evidence="2" type="ORF">G6N77_08360</name>
</gene>
<keyword evidence="1" id="KW-0732">Signal</keyword>
<evidence type="ECO:0008006" key="4">
    <source>
        <dbReference type="Google" id="ProtNLM"/>
    </source>
</evidence>
<reference evidence="2 3" key="1">
    <citation type="submission" date="2020-02" db="EMBL/GenBank/DDBJ databases">
        <title>Genome sequence of the type strain DSM 27180 of Arthrobacter silviterrae.</title>
        <authorList>
            <person name="Gao J."/>
            <person name="Sun J."/>
        </authorList>
    </citation>
    <scope>NUCLEOTIDE SEQUENCE [LARGE SCALE GENOMIC DNA]</scope>
    <source>
        <strain evidence="2 3">DSM 27180</strain>
    </source>
</reference>
<dbReference type="Gene3D" id="2.60.120.200">
    <property type="match status" value="4"/>
</dbReference>